<name>E2BA49_HARSA</name>
<dbReference type="GO" id="GO:0003723">
    <property type="term" value="F:RNA binding"/>
    <property type="evidence" value="ECO:0007669"/>
    <property type="project" value="InterPro"/>
</dbReference>
<dbReference type="Pfam" id="PF02854">
    <property type="entry name" value="MIF4G"/>
    <property type="match status" value="1"/>
</dbReference>
<feature type="region of interest" description="Disordered" evidence="4">
    <location>
        <begin position="1"/>
        <end position="56"/>
    </location>
</feature>
<feature type="compositionally biased region" description="Basic and acidic residues" evidence="4">
    <location>
        <begin position="128"/>
        <end position="139"/>
    </location>
</feature>
<evidence type="ECO:0000256" key="4">
    <source>
        <dbReference type="SAM" id="MobiDB-lite"/>
    </source>
</evidence>
<dbReference type="InParanoid" id="E2BA49"/>
<dbReference type="EMBL" id="GL446664">
    <property type="protein sequence ID" value="EFN87458.1"/>
    <property type="molecule type" value="Genomic_DNA"/>
</dbReference>
<organism evidence="7">
    <name type="scientific">Harpegnathos saltator</name>
    <name type="common">Jerdon's jumping ant</name>
    <dbReference type="NCBI Taxonomy" id="610380"/>
    <lineage>
        <taxon>Eukaryota</taxon>
        <taxon>Metazoa</taxon>
        <taxon>Ecdysozoa</taxon>
        <taxon>Arthropoda</taxon>
        <taxon>Hexapoda</taxon>
        <taxon>Insecta</taxon>
        <taxon>Pterygota</taxon>
        <taxon>Neoptera</taxon>
        <taxon>Endopterygota</taxon>
        <taxon>Hymenoptera</taxon>
        <taxon>Apocrita</taxon>
        <taxon>Aculeata</taxon>
        <taxon>Formicoidea</taxon>
        <taxon>Formicidae</taxon>
        <taxon>Ponerinae</taxon>
        <taxon>Ponerini</taxon>
        <taxon>Harpegnathos</taxon>
    </lineage>
</organism>
<dbReference type="OMA" id="HFCLESE"/>
<dbReference type="InterPro" id="IPR003890">
    <property type="entry name" value="MIF4G-like_typ-3"/>
</dbReference>
<dbReference type="SUPFAM" id="SSF48371">
    <property type="entry name" value="ARM repeat"/>
    <property type="match status" value="1"/>
</dbReference>
<evidence type="ECO:0000259" key="5">
    <source>
        <dbReference type="Pfam" id="PF02854"/>
    </source>
</evidence>
<gene>
    <name evidence="6" type="ORF">EAI_00396</name>
</gene>
<dbReference type="GO" id="GO:0008494">
    <property type="term" value="F:translation activator activity"/>
    <property type="evidence" value="ECO:0007669"/>
    <property type="project" value="TreeGrafter"/>
</dbReference>
<keyword evidence="2" id="KW-0963">Cytoplasm</keyword>
<dbReference type="GO" id="GO:0006446">
    <property type="term" value="P:regulation of translational initiation"/>
    <property type="evidence" value="ECO:0007669"/>
    <property type="project" value="TreeGrafter"/>
</dbReference>
<keyword evidence="7" id="KW-1185">Reference proteome</keyword>
<accession>E2BA49</accession>
<evidence type="ECO:0000256" key="1">
    <source>
        <dbReference type="ARBA" id="ARBA00004496"/>
    </source>
</evidence>
<proteinExistence type="predicted"/>
<dbReference type="PANTHER" id="PTHR23254:SF15">
    <property type="entry name" value="POLYADENYLATE-BINDING PROTEIN-INTERACTING PROTEIN 1"/>
    <property type="match status" value="1"/>
</dbReference>
<dbReference type="Gene3D" id="1.25.40.180">
    <property type="match status" value="1"/>
</dbReference>
<feature type="compositionally biased region" description="Polar residues" evidence="4">
    <location>
        <begin position="25"/>
        <end position="56"/>
    </location>
</feature>
<dbReference type="InterPro" id="IPR016024">
    <property type="entry name" value="ARM-type_fold"/>
</dbReference>
<feature type="region of interest" description="Disordered" evidence="4">
    <location>
        <begin position="109"/>
        <end position="139"/>
    </location>
</feature>
<feature type="compositionally biased region" description="Low complexity" evidence="4">
    <location>
        <begin position="111"/>
        <end position="120"/>
    </location>
</feature>
<keyword evidence="3" id="KW-0810">Translation regulation</keyword>
<protein>
    <submittedName>
        <fullName evidence="6">Polyadenylate-binding protein-interacting protein 1</fullName>
    </submittedName>
</protein>
<dbReference type="AlphaFoldDB" id="E2BA49"/>
<dbReference type="FunCoup" id="E2BA49">
    <property type="interactions" value="1333"/>
</dbReference>
<evidence type="ECO:0000313" key="7">
    <source>
        <dbReference type="Proteomes" id="UP000008237"/>
    </source>
</evidence>
<evidence type="ECO:0000313" key="6">
    <source>
        <dbReference type="EMBL" id="EFN87458.1"/>
    </source>
</evidence>
<sequence length="458" mass="51812">MSGVGRGSMSWLQTDNTGLRRPHIASSNQSLDSIPSRSSEQYGSEQTSGRKQSKLSANAAVFIPKYPKSVQNRIDAARAAPPSINPESALIEDNTPDVSLQQCLDIPELQTSNSNSTNTNYENYQDYSDAKEREADANTDDHNLMMLERIMYTITTSPGEFSNLVPPFVNNVRREGNMRHLRTFITNIIDWSIAESNFRYNGARFCSYFDDTSEPDEQLLFRDMLHYSCLVEARIQEFEWQRASDDSYDQKKCHGLILFLAELVAQMDETFAFILGGLLIEFITKILKRPSSNIVKYICQALKLSGQRLEKDKSKSTELENMMRAFTDLVTRGQLDTQVGNMVHSVHELRNNNWGRDAAHSDSARINDTLPYHTQQVSNEPGASSYALNSLRTNSVVPQSSEALVFGPDGQITLTEEESKFLYEHIGGDQDSLDDDEDYNYDDEIATAYEEFLKDKSK</sequence>
<dbReference type="OrthoDB" id="8171816at2759"/>
<comment type="subcellular location">
    <subcellularLocation>
        <location evidence="1">Cytoplasm</location>
    </subcellularLocation>
</comment>
<evidence type="ECO:0000256" key="2">
    <source>
        <dbReference type="ARBA" id="ARBA00022490"/>
    </source>
</evidence>
<dbReference type="STRING" id="610380.E2BA49"/>
<evidence type="ECO:0000256" key="3">
    <source>
        <dbReference type="ARBA" id="ARBA00022845"/>
    </source>
</evidence>
<dbReference type="GO" id="GO:0005737">
    <property type="term" value="C:cytoplasm"/>
    <property type="evidence" value="ECO:0007669"/>
    <property type="project" value="UniProtKB-SubCell"/>
</dbReference>
<dbReference type="PANTHER" id="PTHR23254">
    <property type="entry name" value="EIF4G DOMAIN PROTEIN"/>
    <property type="match status" value="1"/>
</dbReference>
<reference evidence="6 7" key="1">
    <citation type="journal article" date="2010" name="Science">
        <title>Genomic comparison of the ants Camponotus floridanus and Harpegnathos saltator.</title>
        <authorList>
            <person name="Bonasio R."/>
            <person name="Zhang G."/>
            <person name="Ye C."/>
            <person name="Mutti N.S."/>
            <person name="Fang X."/>
            <person name="Qin N."/>
            <person name="Donahue G."/>
            <person name="Yang P."/>
            <person name="Li Q."/>
            <person name="Li C."/>
            <person name="Zhang P."/>
            <person name="Huang Z."/>
            <person name="Berger S.L."/>
            <person name="Reinberg D."/>
            <person name="Wang J."/>
            <person name="Liebig J."/>
        </authorList>
    </citation>
    <scope>NUCLEOTIDE SEQUENCE [LARGE SCALE GENOMIC DNA]</scope>
    <source>
        <strain evidence="6 7">R22 G/1</strain>
    </source>
</reference>
<dbReference type="InterPro" id="IPR051367">
    <property type="entry name" value="mRNA_TranslReg/HistoneTransl"/>
</dbReference>
<dbReference type="Proteomes" id="UP000008237">
    <property type="component" value="Unassembled WGS sequence"/>
</dbReference>
<feature type="domain" description="MIF4G" evidence="5">
    <location>
        <begin position="230"/>
        <end position="353"/>
    </location>
</feature>